<dbReference type="SUPFAM" id="SSF50331">
    <property type="entry name" value="MOP-like"/>
    <property type="match status" value="1"/>
</dbReference>
<proteinExistence type="predicted"/>
<accession>A0ABZ2RP10</accession>
<dbReference type="PROSITE" id="PS00211">
    <property type="entry name" value="ABC_TRANSPORTER_1"/>
    <property type="match status" value="1"/>
</dbReference>
<dbReference type="InterPro" id="IPR047641">
    <property type="entry name" value="ABC_transpr_MalK/UgpC-like"/>
</dbReference>
<evidence type="ECO:0000256" key="4">
    <source>
        <dbReference type="SAM" id="Coils"/>
    </source>
</evidence>
<evidence type="ECO:0000256" key="3">
    <source>
        <dbReference type="ARBA" id="ARBA00022840"/>
    </source>
</evidence>
<dbReference type="PANTHER" id="PTHR43875">
    <property type="entry name" value="MALTODEXTRIN IMPORT ATP-BINDING PROTEIN MSMX"/>
    <property type="match status" value="1"/>
</dbReference>
<dbReference type="Pfam" id="PF08402">
    <property type="entry name" value="TOBE_2"/>
    <property type="match status" value="1"/>
</dbReference>
<feature type="coiled-coil region" evidence="4">
    <location>
        <begin position="291"/>
        <end position="318"/>
    </location>
</feature>
<dbReference type="InterPro" id="IPR003439">
    <property type="entry name" value="ABC_transporter-like_ATP-bd"/>
</dbReference>
<keyword evidence="2" id="KW-0547">Nucleotide-binding</keyword>
<dbReference type="EMBL" id="CP148067">
    <property type="protein sequence ID" value="WXL28755.1"/>
    <property type="molecule type" value="Genomic_DNA"/>
</dbReference>
<protein>
    <submittedName>
        <fullName evidence="6">ATP-binding cassette domain-containing protein</fullName>
    </submittedName>
</protein>
<keyword evidence="7" id="KW-1185">Reference proteome</keyword>
<dbReference type="SUPFAM" id="SSF52540">
    <property type="entry name" value="P-loop containing nucleoside triphosphate hydrolases"/>
    <property type="match status" value="1"/>
</dbReference>
<name>A0ABZ2RP10_9BACT</name>
<evidence type="ECO:0000256" key="2">
    <source>
        <dbReference type="ARBA" id="ARBA00022741"/>
    </source>
</evidence>
<evidence type="ECO:0000313" key="7">
    <source>
        <dbReference type="Proteomes" id="UP001477443"/>
    </source>
</evidence>
<keyword evidence="4" id="KW-0175">Coiled coil</keyword>
<dbReference type="GO" id="GO:0005524">
    <property type="term" value="F:ATP binding"/>
    <property type="evidence" value="ECO:0007669"/>
    <property type="project" value="UniProtKB-KW"/>
</dbReference>
<dbReference type="RefSeq" id="WP_338822298.1">
    <property type="nucleotide sequence ID" value="NZ_CP148067.1"/>
</dbReference>
<dbReference type="InterPro" id="IPR017871">
    <property type="entry name" value="ABC_transporter-like_CS"/>
</dbReference>
<dbReference type="PANTHER" id="PTHR43875:SF1">
    <property type="entry name" value="OSMOPROTECTIVE COMPOUNDS UPTAKE ATP-BINDING PROTEIN GGTA"/>
    <property type="match status" value="1"/>
</dbReference>
<dbReference type="Pfam" id="PF00005">
    <property type="entry name" value="ABC_tran"/>
    <property type="match status" value="2"/>
</dbReference>
<gene>
    <name evidence="6" type="ORF">WG617_01840</name>
</gene>
<dbReference type="Proteomes" id="UP001477443">
    <property type="component" value="Chromosome"/>
</dbReference>
<feature type="domain" description="ABC transporter" evidence="5">
    <location>
        <begin position="44"/>
        <end position="573"/>
    </location>
</feature>
<dbReference type="InterPro" id="IPR013611">
    <property type="entry name" value="Transp-assoc_OB_typ2"/>
</dbReference>
<dbReference type="InterPro" id="IPR012340">
    <property type="entry name" value="NA-bd_OB-fold"/>
</dbReference>
<keyword evidence="3 6" id="KW-0067">ATP-binding</keyword>
<evidence type="ECO:0000259" key="5">
    <source>
        <dbReference type="PROSITE" id="PS50893"/>
    </source>
</evidence>
<evidence type="ECO:0000256" key="1">
    <source>
        <dbReference type="ARBA" id="ARBA00022448"/>
    </source>
</evidence>
<evidence type="ECO:0000313" key="6">
    <source>
        <dbReference type="EMBL" id="WXL28755.1"/>
    </source>
</evidence>
<dbReference type="InterPro" id="IPR003593">
    <property type="entry name" value="AAA+_ATPase"/>
</dbReference>
<dbReference type="Gene3D" id="2.40.50.100">
    <property type="match status" value="1"/>
</dbReference>
<dbReference type="InterPro" id="IPR027417">
    <property type="entry name" value="P-loop_NTPase"/>
</dbReference>
<keyword evidence="1" id="KW-0813">Transport</keyword>
<dbReference type="InterPro" id="IPR008995">
    <property type="entry name" value="Mo/tungstate-bd_C_term_dom"/>
</dbReference>
<dbReference type="PROSITE" id="PS50893">
    <property type="entry name" value="ABC_TRANSPORTER_2"/>
    <property type="match status" value="1"/>
</dbReference>
<reference evidence="6" key="1">
    <citation type="submission" date="2024-03" db="EMBL/GenBank/DDBJ databases">
        <title>Complete genome sequence of Mycoplasma felifaucium Z921 isolated from the trachea of a cheetah.</title>
        <authorList>
            <person name="Spergser J."/>
        </authorList>
    </citation>
    <scope>NUCLEOTIDE SEQUENCE [LARGE SCALE GENOMIC DNA]</scope>
    <source>
        <strain evidence="6">Z921</strain>
    </source>
</reference>
<sequence length="697" mass="79494">MFLNRLFKSIKKSFVNITPEDREQYELLLNRVKEHKIDKSIPAIELKNVFIDFGETLAVDNVSFSIPEGKLVTLLGPSGSGKTTTLNAISGLLTISSGNVLFYGKDVTNLTPQKRKLGFVFQNYALYPHMSVYGNIAFPLKNDADWQNSIISKRIIAQTKINNIYLKYLGASEEETNKYLETVVYTREILDEMERMYSREYSATRDNFVKAQSAYNLAKNRYESAYSLLAKKTLKYFDDLKEDYKKIIKNLKIEDSVIKANAIQKEYLECSINQEIIDSGLLKFKKPSGSADEVYAKLTELEAVYKDLIAKIAQYNKQDFVLNDAMKLVKLEKTILKNAMICRYHMKTIEIERDNKEKVASLKQEYIDAKKALAGVKNEKLARRKRNLSVIPVILEKEHALIEKELNTKYNFQAIMKEDKKLRTAKLTQEQREEIAKLSEDILTIGQAIHKAVLDVAKRVEILGILQKKPTRLSGGQQQRVAIARAIVKKPKILLLDEPLSNLDAKLRINTRQWIREIQQSLGITTVFVTHDQEEAMSISDIVICMSTSRVQQLGSPMELYNKPVNEFVARFIGMPEMGLLSAIYEDGKLTVAGKEVKGVVIPGIDKAELKVGVRAEDYIIRETSRNADFSGVIKTAENFGKESKLIVETIDKVRLNFLVNNKYNFKAGDTIHFSMPADRLHIFDAMTEERVEYNVQ</sequence>
<dbReference type="SMART" id="SM00382">
    <property type="entry name" value="AAA"/>
    <property type="match status" value="1"/>
</dbReference>
<organism evidence="6 7">
    <name type="scientific">Mycoplasmopsis felifaucium</name>
    <dbReference type="NCBI Taxonomy" id="35768"/>
    <lineage>
        <taxon>Bacteria</taxon>
        <taxon>Bacillati</taxon>
        <taxon>Mycoplasmatota</taxon>
        <taxon>Mycoplasmoidales</taxon>
        <taxon>Metamycoplasmataceae</taxon>
        <taxon>Mycoplasmopsis</taxon>
    </lineage>
</organism>
<dbReference type="Gene3D" id="3.40.50.300">
    <property type="entry name" value="P-loop containing nucleotide triphosphate hydrolases"/>
    <property type="match status" value="2"/>
</dbReference>
<dbReference type="Gene3D" id="2.40.50.140">
    <property type="entry name" value="Nucleic acid-binding proteins"/>
    <property type="match status" value="1"/>
</dbReference>